<evidence type="ECO:0000313" key="3">
    <source>
        <dbReference type="EMBL" id="KAL1279426.1"/>
    </source>
</evidence>
<dbReference type="PANTHER" id="PTHR24252:SF7">
    <property type="entry name" value="HYALIN"/>
    <property type="match status" value="1"/>
</dbReference>
<feature type="domain" description="Peptidase S1" evidence="2">
    <location>
        <begin position="53"/>
        <end position="181"/>
    </location>
</feature>
<evidence type="ECO:0000259" key="2">
    <source>
        <dbReference type="SMART" id="SM00020"/>
    </source>
</evidence>
<gene>
    <name evidence="3" type="ORF">QQF64_026099</name>
</gene>
<dbReference type="Proteomes" id="UP001558613">
    <property type="component" value="Unassembled WGS sequence"/>
</dbReference>
<dbReference type="InterPro" id="IPR009003">
    <property type="entry name" value="Peptidase_S1_PA"/>
</dbReference>
<name>A0ABR3NS51_9TELE</name>
<comment type="caution">
    <text evidence="3">The sequence shown here is derived from an EMBL/GenBank/DDBJ whole genome shotgun (WGS) entry which is preliminary data.</text>
</comment>
<proteinExistence type="predicted"/>
<keyword evidence="4" id="KW-1185">Reference proteome</keyword>
<sequence length="208" mass="22308">MICMSAVFSVRGRGGVAIGRFGRFPGRPLEFSGCSAGALCQIDVCGQVFLNDRIVGGEECDGRGLAMAGRLSQSGSNPNETSRRASQIINHPKYNSSTFDNDIALVKLSSSVAFSDFIRPVSLAAAGSEFAAGTESWVTGWGLLEPNVLCRRFDIYISDNTGRLGGPRHPGKAPYGFRSGILEFFLETCVTDLNIQRVYKSLSVPGLD</sequence>
<dbReference type="Pfam" id="PF00089">
    <property type="entry name" value="Trypsin"/>
    <property type="match status" value="1"/>
</dbReference>
<dbReference type="Gene3D" id="2.40.10.10">
    <property type="entry name" value="Trypsin-like serine proteases"/>
    <property type="match status" value="1"/>
</dbReference>
<dbReference type="InterPro" id="IPR043504">
    <property type="entry name" value="Peptidase_S1_PA_chymotrypsin"/>
</dbReference>
<evidence type="ECO:0000256" key="1">
    <source>
        <dbReference type="ARBA" id="ARBA00023157"/>
    </source>
</evidence>
<reference evidence="3 4" key="1">
    <citation type="submission" date="2023-09" db="EMBL/GenBank/DDBJ databases">
        <authorList>
            <person name="Wang M."/>
        </authorList>
    </citation>
    <scope>NUCLEOTIDE SEQUENCE [LARGE SCALE GENOMIC DNA]</scope>
    <source>
        <strain evidence="3">GT-2023</strain>
        <tissue evidence="3">Liver</tissue>
    </source>
</reference>
<dbReference type="InterPro" id="IPR001254">
    <property type="entry name" value="Trypsin_dom"/>
</dbReference>
<evidence type="ECO:0000313" key="4">
    <source>
        <dbReference type="Proteomes" id="UP001558613"/>
    </source>
</evidence>
<dbReference type="PANTHER" id="PTHR24252">
    <property type="entry name" value="ACROSIN-RELATED"/>
    <property type="match status" value="1"/>
</dbReference>
<dbReference type="SMART" id="SM00020">
    <property type="entry name" value="Tryp_SPc"/>
    <property type="match status" value="1"/>
</dbReference>
<dbReference type="SUPFAM" id="SSF50494">
    <property type="entry name" value="Trypsin-like serine proteases"/>
    <property type="match status" value="1"/>
</dbReference>
<protein>
    <recommendedName>
        <fullName evidence="2">Peptidase S1 domain-containing protein</fullName>
    </recommendedName>
</protein>
<keyword evidence="1" id="KW-1015">Disulfide bond</keyword>
<dbReference type="EMBL" id="JAYMGO010000003">
    <property type="protein sequence ID" value="KAL1279426.1"/>
    <property type="molecule type" value="Genomic_DNA"/>
</dbReference>
<accession>A0ABR3NS51</accession>
<organism evidence="3 4">
    <name type="scientific">Cirrhinus molitorella</name>
    <name type="common">mud carp</name>
    <dbReference type="NCBI Taxonomy" id="172907"/>
    <lineage>
        <taxon>Eukaryota</taxon>
        <taxon>Metazoa</taxon>
        <taxon>Chordata</taxon>
        <taxon>Craniata</taxon>
        <taxon>Vertebrata</taxon>
        <taxon>Euteleostomi</taxon>
        <taxon>Actinopterygii</taxon>
        <taxon>Neopterygii</taxon>
        <taxon>Teleostei</taxon>
        <taxon>Ostariophysi</taxon>
        <taxon>Cypriniformes</taxon>
        <taxon>Cyprinidae</taxon>
        <taxon>Labeoninae</taxon>
        <taxon>Labeonini</taxon>
        <taxon>Cirrhinus</taxon>
    </lineage>
</organism>